<dbReference type="AlphaFoldDB" id="A0A1I0D1K4"/>
<evidence type="ECO:0000313" key="2">
    <source>
        <dbReference type="Proteomes" id="UP000182332"/>
    </source>
</evidence>
<evidence type="ECO:0000313" key="1">
    <source>
        <dbReference type="EMBL" id="SET25629.1"/>
    </source>
</evidence>
<gene>
    <name evidence="1" type="ORF">SAMN05216197_10954</name>
</gene>
<organism evidence="1 2">
    <name type="scientific">Pseudomonas graminis</name>
    <dbReference type="NCBI Taxonomy" id="158627"/>
    <lineage>
        <taxon>Bacteria</taxon>
        <taxon>Pseudomonadati</taxon>
        <taxon>Pseudomonadota</taxon>
        <taxon>Gammaproteobacteria</taxon>
        <taxon>Pseudomonadales</taxon>
        <taxon>Pseudomonadaceae</taxon>
        <taxon>Pseudomonas</taxon>
    </lineage>
</organism>
<protein>
    <submittedName>
        <fullName evidence="1">Uncharacterized protein</fullName>
    </submittedName>
</protein>
<reference evidence="1 2" key="1">
    <citation type="submission" date="2016-10" db="EMBL/GenBank/DDBJ databases">
        <authorList>
            <person name="de Groot N.N."/>
        </authorList>
    </citation>
    <scope>NUCLEOTIDE SEQUENCE [LARGE SCALE GENOMIC DNA]</scope>
    <source>
        <strain evidence="1 2">DSM 11363</strain>
    </source>
</reference>
<proteinExistence type="predicted"/>
<accession>A0A1I0D1K4</accession>
<dbReference type="RefSeq" id="WP_074887689.1">
    <property type="nucleotide sequence ID" value="NZ_FOHW01000009.1"/>
</dbReference>
<name>A0A1I0D1K4_9PSED</name>
<dbReference type="Proteomes" id="UP000182332">
    <property type="component" value="Unassembled WGS sequence"/>
</dbReference>
<dbReference type="EMBL" id="FOHW01000009">
    <property type="protein sequence ID" value="SET25629.1"/>
    <property type="molecule type" value="Genomic_DNA"/>
</dbReference>
<sequence>MESNARETGNTDVNQSSWTSLSWFQVQYLQRPEDNTVATVYRNGRQQVPITILVEARNSDNEVVPLPNQDLLNIKLVNYNTGLPWSNGVTVSNTRNPNYDYFPEGSVLPESYQARHGDIASDDKGLANLPAVVHTKTIPFKTREVISPDGVAIQLQEFELWLSVTTAEALKVAAALESSGRVFHTHSSEVAAGGAVHDGGLFNSSIRITPVAPRSFTSQYFTMTDHEGASTSGISVRMFDLWLTDTNFKIREAFAYHQTWQGGWYFARDRGGRFTLSLCSTE</sequence>